<dbReference type="EMBL" id="BMAC01002244">
    <property type="protein sequence ID" value="GFQ07939.1"/>
    <property type="molecule type" value="Genomic_DNA"/>
</dbReference>
<reference evidence="1" key="1">
    <citation type="submission" date="2020-07" db="EMBL/GenBank/DDBJ databases">
        <title>Ethylene signaling mediates host invasion by parasitic plants.</title>
        <authorList>
            <person name="Yoshida S."/>
        </authorList>
    </citation>
    <scope>NUCLEOTIDE SEQUENCE</scope>
    <source>
        <strain evidence="1">Okayama</strain>
    </source>
</reference>
<name>A0A830DE02_9LAMI</name>
<dbReference type="AlphaFoldDB" id="A0A830DE02"/>
<keyword evidence="1" id="KW-0489">Methyltransferase</keyword>
<organism evidence="1 2">
    <name type="scientific">Phtheirospermum japonicum</name>
    <dbReference type="NCBI Taxonomy" id="374723"/>
    <lineage>
        <taxon>Eukaryota</taxon>
        <taxon>Viridiplantae</taxon>
        <taxon>Streptophyta</taxon>
        <taxon>Embryophyta</taxon>
        <taxon>Tracheophyta</taxon>
        <taxon>Spermatophyta</taxon>
        <taxon>Magnoliopsida</taxon>
        <taxon>eudicotyledons</taxon>
        <taxon>Gunneridae</taxon>
        <taxon>Pentapetalae</taxon>
        <taxon>asterids</taxon>
        <taxon>lamiids</taxon>
        <taxon>Lamiales</taxon>
        <taxon>Orobanchaceae</taxon>
        <taxon>Orobanchaceae incertae sedis</taxon>
        <taxon>Phtheirospermum</taxon>
    </lineage>
</organism>
<dbReference type="GO" id="GO:0008168">
    <property type="term" value="F:methyltransferase activity"/>
    <property type="evidence" value="ECO:0007669"/>
    <property type="project" value="UniProtKB-KW"/>
</dbReference>
<evidence type="ECO:0000313" key="1">
    <source>
        <dbReference type="EMBL" id="GFQ07939.1"/>
    </source>
</evidence>
<keyword evidence="1" id="KW-0808">Transferase</keyword>
<dbReference type="Proteomes" id="UP000653305">
    <property type="component" value="Unassembled WGS sequence"/>
</dbReference>
<dbReference type="GO" id="GO:0032259">
    <property type="term" value="P:methylation"/>
    <property type="evidence" value="ECO:0007669"/>
    <property type="project" value="UniProtKB-KW"/>
</dbReference>
<evidence type="ECO:0000313" key="2">
    <source>
        <dbReference type="Proteomes" id="UP000653305"/>
    </source>
</evidence>
<accession>A0A830DE02</accession>
<proteinExistence type="predicted"/>
<sequence length="95" mass="11388">MEEDGCFLERSKRRIHCVRCVLWKWGFSFSLVRESWKKMARFLLLISQRSNYISLHLAKSSDQRRATRISSGLKEMQLIYRSRAYLLMLQQLAMV</sequence>
<keyword evidence="2" id="KW-1185">Reference proteome</keyword>
<protein>
    <submittedName>
        <fullName evidence="1">2-phytyl-1 4-beta-naphthoquinone methyltransferase chloroplastic</fullName>
    </submittedName>
</protein>
<comment type="caution">
    <text evidence="1">The sequence shown here is derived from an EMBL/GenBank/DDBJ whole genome shotgun (WGS) entry which is preliminary data.</text>
</comment>
<gene>
    <name evidence="1" type="ORF">PHJA_002937900</name>
</gene>